<evidence type="ECO:0000313" key="3">
    <source>
        <dbReference type="Proteomes" id="UP000230405"/>
    </source>
</evidence>
<evidence type="ECO:0008006" key="4">
    <source>
        <dbReference type="Google" id="ProtNLM"/>
    </source>
</evidence>
<comment type="caution">
    <text evidence="2">The sequence shown here is derived from an EMBL/GenBank/DDBJ whole genome shotgun (WGS) entry which is preliminary data.</text>
</comment>
<gene>
    <name evidence="2" type="ORF">COX77_00180</name>
</gene>
<keyword evidence="1" id="KW-0472">Membrane</keyword>
<sequence length="124" mass="14617">MVKLSKKQFLQILIFLWYNKDLKLLMLETSKDLLNIVIAFCVLWFTAFVCWFIYYVINIIKRVAETMDQVAKMANGVNQFFDEAKTRMQKASSYLPLIIDGAKKLFEFAKEKKDGTKRKTKKTE</sequence>
<evidence type="ECO:0000313" key="2">
    <source>
        <dbReference type="EMBL" id="PIZ99912.1"/>
    </source>
</evidence>
<feature type="transmembrane region" description="Helical" evidence="1">
    <location>
        <begin position="33"/>
        <end position="57"/>
    </location>
</feature>
<keyword evidence="1" id="KW-0812">Transmembrane</keyword>
<dbReference type="Proteomes" id="UP000230405">
    <property type="component" value="Unassembled WGS sequence"/>
</dbReference>
<dbReference type="AlphaFoldDB" id="A0A2M7VH85"/>
<reference evidence="3" key="1">
    <citation type="submission" date="2017-09" db="EMBL/GenBank/DDBJ databases">
        <title>Depth-based differentiation of microbial function through sediment-hosted aquifers and enrichment of novel symbionts in the deep terrestrial subsurface.</title>
        <authorList>
            <person name="Probst A.J."/>
            <person name="Ladd B."/>
            <person name="Jarett J.K."/>
            <person name="Geller-Mcgrath D.E."/>
            <person name="Sieber C.M.K."/>
            <person name="Emerson J.B."/>
            <person name="Anantharaman K."/>
            <person name="Thomas B.C."/>
            <person name="Malmstrom R."/>
            <person name="Stieglmeier M."/>
            <person name="Klingl A."/>
            <person name="Woyke T."/>
            <person name="Ryan C.M."/>
            <person name="Banfield J.F."/>
        </authorList>
    </citation>
    <scope>NUCLEOTIDE SEQUENCE [LARGE SCALE GENOMIC DNA]</scope>
</reference>
<accession>A0A2M7VH85</accession>
<name>A0A2M7VH85_9BACT</name>
<organism evidence="2 3">
    <name type="scientific">Candidatus Komeilibacteria bacterium CG_4_10_14_0_2_um_filter_37_10</name>
    <dbReference type="NCBI Taxonomy" id="1974470"/>
    <lineage>
        <taxon>Bacteria</taxon>
        <taxon>Candidatus Komeiliibacteriota</taxon>
    </lineage>
</organism>
<keyword evidence="1" id="KW-1133">Transmembrane helix</keyword>
<evidence type="ECO:0000256" key="1">
    <source>
        <dbReference type="SAM" id="Phobius"/>
    </source>
</evidence>
<dbReference type="EMBL" id="PFPO01000004">
    <property type="protein sequence ID" value="PIZ99912.1"/>
    <property type="molecule type" value="Genomic_DNA"/>
</dbReference>
<proteinExistence type="predicted"/>
<protein>
    <recommendedName>
        <fullName evidence="4">DUF948 domain-containing protein</fullName>
    </recommendedName>
</protein>